<accession>A0A286TX31</accession>
<proteinExistence type="predicted"/>
<evidence type="ECO:0000313" key="2">
    <source>
        <dbReference type="Proteomes" id="UP000218542"/>
    </source>
</evidence>
<dbReference type="AlphaFoldDB" id="A0A286TX31"/>
<protein>
    <submittedName>
        <fullName evidence="1">Uncharacterized protein</fullName>
    </submittedName>
</protein>
<comment type="caution">
    <text evidence="1">The sequence shown here is derived from an EMBL/GenBank/DDBJ whole genome shotgun (WGS) entry which is preliminary data.</text>
</comment>
<organism evidence="1 2">
    <name type="scientific">Candidatus Scalindua japonica</name>
    <dbReference type="NCBI Taxonomy" id="1284222"/>
    <lineage>
        <taxon>Bacteria</taxon>
        <taxon>Pseudomonadati</taxon>
        <taxon>Planctomycetota</taxon>
        <taxon>Candidatus Brocadiia</taxon>
        <taxon>Candidatus Brocadiales</taxon>
        <taxon>Candidatus Scalinduaceae</taxon>
        <taxon>Candidatus Scalindua</taxon>
    </lineage>
</organism>
<gene>
    <name evidence="1" type="ORF">SCALIN_C11_0053</name>
</gene>
<sequence>MAIMGVNKTVSARIRIPKPKRANASDSIPFFGKFDNKAIDAKANTSATIAVLP</sequence>
<evidence type="ECO:0000313" key="1">
    <source>
        <dbReference type="EMBL" id="GAX60442.1"/>
    </source>
</evidence>
<dbReference type="EMBL" id="BAOS01000011">
    <property type="protein sequence ID" value="GAX60442.1"/>
    <property type="molecule type" value="Genomic_DNA"/>
</dbReference>
<dbReference type="Proteomes" id="UP000218542">
    <property type="component" value="Unassembled WGS sequence"/>
</dbReference>
<keyword evidence="2" id="KW-1185">Reference proteome</keyword>
<reference evidence="2" key="1">
    <citation type="journal article" date="2017" name="Environ. Microbiol. Rep.">
        <title>Genetic Diversity of Marine Anaerobic Ammonium-Oxidizing Bacteria as Revealed by Genomic and Proteomic Analyses of 'Candidatus Scalindua japonica'.</title>
        <authorList>
            <person name="Oshiki M."/>
            <person name="Mizuto K."/>
            <person name="Kimura Z."/>
            <person name="Kindaichi T."/>
            <person name="Satoh H."/>
            <person name="Okabe S."/>
        </authorList>
    </citation>
    <scope>NUCLEOTIDE SEQUENCE [LARGE SCALE GENOMIC DNA]</scope>
    <source>
        <strain evidence="2">husup-a2</strain>
    </source>
</reference>
<name>A0A286TX31_9BACT</name>